<comment type="caution">
    <text evidence="2">The sequence shown here is derived from an EMBL/GenBank/DDBJ whole genome shotgun (WGS) entry which is preliminary data.</text>
</comment>
<proteinExistence type="predicted"/>
<feature type="region of interest" description="Disordered" evidence="1">
    <location>
        <begin position="39"/>
        <end position="119"/>
    </location>
</feature>
<reference evidence="3" key="1">
    <citation type="journal article" date="2020" name="Int. J. Syst. Evol. Microbiol.">
        <title>Capnocytophaga felis sp. nov. isolated from the feline oral cavity.</title>
        <authorList>
            <person name="Suzuki M."/>
            <person name="Umeda K."/>
            <person name="Kimura M."/>
            <person name="Imaoka K."/>
            <person name="Morikawa S."/>
            <person name="Maeda K."/>
        </authorList>
    </citation>
    <scope>NUCLEOTIDE SEQUENCE [LARGE SCALE GENOMIC DNA]</scope>
    <source>
        <strain evidence="3">KC07070</strain>
    </source>
</reference>
<evidence type="ECO:0000256" key="1">
    <source>
        <dbReference type="SAM" id="MobiDB-lite"/>
    </source>
</evidence>
<organism evidence="2 3">
    <name type="scientific">Capnocytophaga felis</name>
    <dbReference type="NCBI Taxonomy" id="2267611"/>
    <lineage>
        <taxon>Bacteria</taxon>
        <taxon>Pseudomonadati</taxon>
        <taxon>Bacteroidota</taxon>
        <taxon>Flavobacteriia</taxon>
        <taxon>Flavobacteriales</taxon>
        <taxon>Flavobacteriaceae</taxon>
        <taxon>Capnocytophaga</taxon>
    </lineage>
</organism>
<feature type="compositionally biased region" description="Basic and acidic residues" evidence="1">
    <location>
        <begin position="91"/>
        <end position="103"/>
    </location>
</feature>
<sequence>MKPLEQEAQEIFEVHPTLKKIYITSDGIGYEREHDANQHAKTLEDKKVTKFERFVQEPSNKDKNPSNKEQETDDNGGQTKDEGNDELNEGDVNKEPSGKDENPSNKGQEPSNKDKNKKK</sequence>
<dbReference type="RefSeq" id="WP_155285126.1">
    <property type="nucleotide sequence ID" value="NZ_BLBC01000011.1"/>
</dbReference>
<evidence type="ECO:0000313" key="2">
    <source>
        <dbReference type="EMBL" id="GET46498.1"/>
    </source>
</evidence>
<evidence type="ECO:0000313" key="3">
    <source>
        <dbReference type="Proteomes" id="UP000398217"/>
    </source>
</evidence>
<protein>
    <submittedName>
        <fullName evidence="2">Uncharacterized protein</fullName>
    </submittedName>
</protein>
<dbReference type="EMBL" id="BLBC01000011">
    <property type="protein sequence ID" value="GET46498.1"/>
    <property type="molecule type" value="Genomic_DNA"/>
</dbReference>
<gene>
    <name evidence="2" type="ORF">RCZ01_18000</name>
</gene>
<keyword evidence="3" id="KW-1185">Reference proteome</keyword>
<dbReference type="Proteomes" id="UP000398217">
    <property type="component" value="Unassembled WGS sequence"/>
</dbReference>
<accession>A0A5M4BA67</accession>
<feature type="compositionally biased region" description="Basic and acidic residues" evidence="1">
    <location>
        <begin position="39"/>
        <end position="70"/>
    </location>
</feature>
<dbReference type="AlphaFoldDB" id="A0A5M4BA67"/>
<name>A0A5M4BA67_9FLAO</name>